<evidence type="ECO:0000313" key="2">
    <source>
        <dbReference type="Proteomes" id="UP001152795"/>
    </source>
</evidence>
<protein>
    <submittedName>
        <fullName evidence="1">Uncharacterized protein</fullName>
    </submittedName>
</protein>
<accession>A0A6S7IS18</accession>
<dbReference type="AlphaFoldDB" id="A0A6S7IS18"/>
<sequence length="328" mass="36961">MADVYYDESLQSNNMYRNYKMALARMRRICEDIPEELRDALNDKWPTTKDKEFWDGCAQAVFNACNSQRSGVSCRTRVLKTLAKEYGTLSDAEKDFEIDYVHDSVGSAIPVPSSPAAVFNFSDNLSPISKESPCKGSAGNNPGTVGDIVQNFITTFKCSMSQRLKEQLLNYLYKLFVIELGGMALYQFVQADFLNKSLNAMTTLLQEGKKNLLYGMSRCFERRKDGTTETSMPLSRMPFGLIDYNVRFFAADSCQKLGVEDHYVQWIATTFAHFGHKWMVPVSWSLLAVCSLGQSKMQMRRNCNSGAKTPSPFAVVLRTPPAFSVLMI</sequence>
<dbReference type="EMBL" id="CACRXK020006118">
    <property type="protein sequence ID" value="CAB4008422.1"/>
    <property type="molecule type" value="Genomic_DNA"/>
</dbReference>
<keyword evidence="2" id="KW-1185">Reference proteome</keyword>
<gene>
    <name evidence="1" type="ORF">PACLA_8A074738</name>
</gene>
<dbReference type="Proteomes" id="UP001152795">
    <property type="component" value="Unassembled WGS sequence"/>
</dbReference>
<reference evidence="1" key="1">
    <citation type="submission" date="2020-04" db="EMBL/GenBank/DDBJ databases">
        <authorList>
            <person name="Alioto T."/>
            <person name="Alioto T."/>
            <person name="Gomez Garrido J."/>
        </authorList>
    </citation>
    <scope>NUCLEOTIDE SEQUENCE</scope>
    <source>
        <strain evidence="1">A484AB</strain>
    </source>
</reference>
<organism evidence="1 2">
    <name type="scientific">Paramuricea clavata</name>
    <name type="common">Red gorgonian</name>
    <name type="synonym">Violescent sea-whip</name>
    <dbReference type="NCBI Taxonomy" id="317549"/>
    <lineage>
        <taxon>Eukaryota</taxon>
        <taxon>Metazoa</taxon>
        <taxon>Cnidaria</taxon>
        <taxon>Anthozoa</taxon>
        <taxon>Octocorallia</taxon>
        <taxon>Malacalcyonacea</taxon>
        <taxon>Plexauridae</taxon>
        <taxon>Paramuricea</taxon>
    </lineage>
</organism>
<proteinExistence type="predicted"/>
<evidence type="ECO:0000313" key="1">
    <source>
        <dbReference type="EMBL" id="CAB4008422.1"/>
    </source>
</evidence>
<comment type="caution">
    <text evidence="1">The sequence shown here is derived from an EMBL/GenBank/DDBJ whole genome shotgun (WGS) entry which is preliminary data.</text>
</comment>
<name>A0A6S7IS18_PARCT</name>